<dbReference type="InterPro" id="IPR039420">
    <property type="entry name" value="WalR-like"/>
</dbReference>
<evidence type="ECO:0000313" key="10">
    <source>
        <dbReference type="EMBL" id="MEN3747380.1"/>
    </source>
</evidence>
<feature type="DNA-binding region" description="OmpR/PhoB-type" evidence="7">
    <location>
        <begin position="162"/>
        <end position="261"/>
    </location>
</feature>
<keyword evidence="5" id="KW-0804">Transcription</keyword>
<dbReference type="Pfam" id="PF00486">
    <property type="entry name" value="Trans_reg_C"/>
    <property type="match status" value="1"/>
</dbReference>
<keyword evidence="1" id="KW-0597">Phosphoprotein</keyword>
<dbReference type="InterPro" id="IPR001867">
    <property type="entry name" value="OmpR/PhoB-type_DNA-bd"/>
</dbReference>
<dbReference type="Proteomes" id="UP001427805">
    <property type="component" value="Unassembled WGS sequence"/>
</dbReference>
<dbReference type="RefSeq" id="WP_346246369.1">
    <property type="nucleotide sequence ID" value="NZ_JBDIZK010000004.1"/>
</dbReference>
<protein>
    <submittedName>
        <fullName evidence="10">Response regulator transcription factor</fullName>
    </submittedName>
</protein>
<feature type="domain" description="Response regulatory" evidence="8">
    <location>
        <begin position="35"/>
        <end position="148"/>
    </location>
</feature>
<dbReference type="Pfam" id="PF00072">
    <property type="entry name" value="Response_reg"/>
    <property type="match status" value="1"/>
</dbReference>
<dbReference type="SMART" id="SM00448">
    <property type="entry name" value="REC"/>
    <property type="match status" value="1"/>
</dbReference>
<dbReference type="CDD" id="cd00383">
    <property type="entry name" value="trans_reg_C"/>
    <property type="match status" value="1"/>
</dbReference>
<dbReference type="InterPro" id="IPR016032">
    <property type="entry name" value="Sig_transdc_resp-reg_C-effctor"/>
</dbReference>
<dbReference type="EMBL" id="JBDIZK010000004">
    <property type="protein sequence ID" value="MEN3747380.1"/>
    <property type="molecule type" value="Genomic_DNA"/>
</dbReference>
<name>A0ABV0B724_9SPHN</name>
<evidence type="ECO:0000256" key="2">
    <source>
        <dbReference type="ARBA" id="ARBA00023012"/>
    </source>
</evidence>
<evidence type="ECO:0000256" key="5">
    <source>
        <dbReference type="ARBA" id="ARBA00023163"/>
    </source>
</evidence>
<dbReference type="Gene3D" id="1.10.10.10">
    <property type="entry name" value="Winged helix-like DNA-binding domain superfamily/Winged helix DNA-binding domain"/>
    <property type="match status" value="1"/>
</dbReference>
<comment type="caution">
    <text evidence="10">The sequence shown here is derived from an EMBL/GenBank/DDBJ whole genome shotgun (WGS) entry which is preliminary data.</text>
</comment>
<evidence type="ECO:0000259" key="8">
    <source>
        <dbReference type="PROSITE" id="PS50110"/>
    </source>
</evidence>
<dbReference type="InterPro" id="IPR011006">
    <property type="entry name" value="CheY-like_superfamily"/>
</dbReference>
<sequence>MRRKMEGCAMYHYATQFDHAVPHSPAFVPSARIGRVLLVEEVPDARRSILSYLQDRQCTVIGCGAMDALRQIQHQPFSLVLVNARCGTFSGLDVLRQIRGRSHVPVILYRDGPPADMERIIGLELGADDFLCGPLDLDELLARARATLRRQQLGRLDPAPLQGGYRFEGWELSHASRRLTSPSGKVVELTKSDYTLLNALLESPGRPLSRLHLMRATRMHEDIHDRSIDVQVLRLRRKLGRSGAGDSFIRTERGFGYVLAARVEPLY</sequence>
<evidence type="ECO:0000256" key="4">
    <source>
        <dbReference type="ARBA" id="ARBA00023125"/>
    </source>
</evidence>
<dbReference type="Gene3D" id="3.40.50.2300">
    <property type="match status" value="1"/>
</dbReference>
<dbReference type="PANTHER" id="PTHR48111:SF4">
    <property type="entry name" value="DNA-BINDING DUAL TRANSCRIPTIONAL REGULATOR OMPR"/>
    <property type="match status" value="1"/>
</dbReference>
<evidence type="ECO:0000256" key="1">
    <source>
        <dbReference type="ARBA" id="ARBA00022553"/>
    </source>
</evidence>
<dbReference type="InterPro" id="IPR001789">
    <property type="entry name" value="Sig_transdc_resp-reg_receiver"/>
</dbReference>
<dbReference type="Gene3D" id="6.10.250.690">
    <property type="match status" value="1"/>
</dbReference>
<evidence type="ECO:0000256" key="3">
    <source>
        <dbReference type="ARBA" id="ARBA00023015"/>
    </source>
</evidence>
<dbReference type="SMART" id="SM00862">
    <property type="entry name" value="Trans_reg_C"/>
    <property type="match status" value="1"/>
</dbReference>
<organism evidence="10 11">
    <name type="scientific">Sphingomonas rustica</name>
    <dbReference type="NCBI Taxonomy" id="3103142"/>
    <lineage>
        <taxon>Bacteria</taxon>
        <taxon>Pseudomonadati</taxon>
        <taxon>Pseudomonadota</taxon>
        <taxon>Alphaproteobacteria</taxon>
        <taxon>Sphingomonadales</taxon>
        <taxon>Sphingomonadaceae</taxon>
        <taxon>Sphingomonas</taxon>
    </lineage>
</organism>
<proteinExistence type="predicted"/>
<dbReference type="PROSITE" id="PS50110">
    <property type="entry name" value="RESPONSE_REGULATORY"/>
    <property type="match status" value="1"/>
</dbReference>
<keyword evidence="2" id="KW-0902">Two-component regulatory system</keyword>
<keyword evidence="4 7" id="KW-0238">DNA-binding</keyword>
<comment type="caution">
    <text evidence="6">Lacks conserved residue(s) required for the propagation of feature annotation.</text>
</comment>
<accession>A0ABV0B724</accession>
<dbReference type="PROSITE" id="PS51755">
    <property type="entry name" value="OMPR_PHOB"/>
    <property type="match status" value="1"/>
</dbReference>
<dbReference type="PANTHER" id="PTHR48111">
    <property type="entry name" value="REGULATOR OF RPOS"/>
    <property type="match status" value="1"/>
</dbReference>
<dbReference type="SUPFAM" id="SSF46894">
    <property type="entry name" value="C-terminal effector domain of the bipartite response regulators"/>
    <property type="match status" value="1"/>
</dbReference>
<evidence type="ECO:0000256" key="6">
    <source>
        <dbReference type="PROSITE-ProRule" id="PRU00169"/>
    </source>
</evidence>
<keyword evidence="11" id="KW-1185">Reference proteome</keyword>
<feature type="domain" description="OmpR/PhoB-type" evidence="9">
    <location>
        <begin position="162"/>
        <end position="261"/>
    </location>
</feature>
<dbReference type="InterPro" id="IPR036388">
    <property type="entry name" value="WH-like_DNA-bd_sf"/>
</dbReference>
<reference evidence="10 11" key="1">
    <citation type="submission" date="2024-05" db="EMBL/GenBank/DDBJ databases">
        <title>Sphingomonas sp. HF-S3 16S ribosomal RNA gene Genome sequencing and assembly.</title>
        <authorList>
            <person name="Lee H."/>
        </authorList>
    </citation>
    <scope>NUCLEOTIDE SEQUENCE [LARGE SCALE GENOMIC DNA]</scope>
    <source>
        <strain evidence="10 11">HF-S3</strain>
    </source>
</reference>
<evidence type="ECO:0000259" key="9">
    <source>
        <dbReference type="PROSITE" id="PS51755"/>
    </source>
</evidence>
<evidence type="ECO:0000313" key="11">
    <source>
        <dbReference type="Proteomes" id="UP001427805"/>
    </source>
</evidence>
<keyword evidence="3" id="KW-0805">Transcription regulation</keyword>
<evidence type="ECO:0000256" key="7">
    <source>
        <dbReference type="PROSITE-ProRule" id="PRU01091"/>
    </source>
</evidence>
<dbReference type="SUPFAM" id="SSF52172">
    <property type="entry name" value="CheY-like"/>
    <property type="match status" value="1"/>
</dbReference>
<gene>
    <name evidence="10" type="ORF">TPR58_09380</name>
</gene>